<dbReference type="PANTHER" id="PTHR16212">
    <property type="entry name" value="FOCADHESIN FAMILY MEMBER"/>
    <property type="match status" value="1"/>
</dbReference>
<feature type="region of interest" description="Disordered" evidence="1">
    <location>
        <begin position="223"/>
        <end position="253"/>
    </location>
</feature>
<evidence type="ECO:0000259" key="2">
    <source>
        <dbReference type="Pfam" id="PF11229"/>
    </source>
</evidence>
<feature type="compositionally biased region" description="Polar residues" evidence="1">
    <location>
        <begin position="223"/>
        <end position="239"/>
    </location>
</feature>
<evidence type="ECO:0000256" key="1">
    <source>
        <dbReference type="SAM" id="MobiDB-lite"/>
    </source>
</evidence>
<dbReference type="InterPro" id="IPR021392">
    <property type="entry name" value="Focadhesin_C"/>
</dbReference>
<dbReference type="OrthoDB" id="6125419at2759"/>
<dbReference type="Proteomes" id="UP000242450">
    <property type="component" value="Chromosome 29"/>
</dbReference>
<feature type="non-terminal residue" evidence="3">
    <location>
        <position position="253"/>
    </location>
</feature>
<evidence type="ECO:0000313" key="4">
    <source>
        <dbReference type="Proteomes" id="UP000242450"/>
    </source>
</evidence>
<dbReference type="GO" id="GO:0060147">
    <property type="term" value="P:regulation of post-transcriptional gene silencing"/>
    <property type="evidence" value="ECO:0007669"/>
    <property type="project" value="InterPro"/>
</dbReference>
<name>A0A212C5C9_CEREH</name>
<feature type="non-terminal residue" evidence="3">
    <location>
        <position position="1"/>
    </location>
</feature>
<proteinExistence type="predicted"/>
<gene>
    <name evidence="3" type="ORF">Celaphus_00018258</name>
</gene>
<dbReference type="AlphaFoldDB" id="A0A212C5C9"/>
<reference evidence="3 4" key="1">
    <citation type="journal article" date="2018" name="Mol. Genet. Genomics">
        <title>The red deer Cervus elaphus genome CerEla1.0: sequencing, annotating, genes, and chromosomes.</title>
        <authorList>
            <person name="Bana N.A."/>
            <person name="Nyiri A."/>
            <person name="Nagy J."/>
            <person name="Frank K."/>
            <person name="Nagy T."/>
            <person name="Steger V."/>
            <person name="Schiller M."/>
            <person name="Lakatos P."/>
            <person name="Sugar L."/>
            <person name="Horn P."/>
            <person name="Barta E."/>
            <person name="Orosz L."/>
        </authorList>
    </citation>
    <scope>NUCLEOTIDE SEQUENCE [LARGE SCALE GENOMIC DNA]</scope>
    <source>
        <strain evidence="3">Hungarian</strain>
    </source>
</reference>
<organism evidence="3 4">
    <name type="scientific">Cervus elaphus hippelaphus</name>
    <name type="common">European red deer</name>
    <dbReference type="NCBI Taxonomy" id="46360"/>
    <lineage>
        <taxon>Eukaryota</taxon>
        <taxon>Metazoa</taxon>
        <taxon>Chordata</taxon>
        <taxon>Craniata</taxon>
        <taxon>Vertebrata</taxon>
        <taxon>Euteleostomi</taxon>
        <taxon>Mammalia</taxon>
        <taxon>Eutheria</taxon>
        <taxon>Laurasiatheria</taxon>
        <taxon>Artiodactyla</taxon>
        <taxon>Ruminantia</taxon>
        <taxon>Pecora</taxon>
        <taxon>Cervidae</taxon>
        <taxon>Cervinae</taxon>
        <taxon>Cervus</taxon>
    </lineage>
</organism>
<comment type="caution">
    <text evidence="3">The sequence shown here is derived from an EMBL/GenBank/DDBJ whole genome shotgun (WGS) entry which is preliminary data.</text>
</comment>
<protein>
    <recommendedName>
        <fullName evidence="2">Focadhesin C-terminal domain-containing protein</fullName>
    </recommendedName>
</protein>
<keyword evidence="4" id="KW-1185">Reference proteome</keyword>
<evidence type="ECO:0000313" key="3">
    <source>
        <dbReference type="EMBL" id="OWK01185.1"/>
    </source>
</evidence>
<dbReference type="InterPro" id="IPR045163">
    <property type="entry name" value="Focadhesin/RST1"/>
</dbReference>
<dbReference type="PANTHER" id="PTHR16212:SF4">
    <property type="entry name" value="FOCADHESIN"/>
    <property type="match status" value="1"/>
</dbReference>
<dbReference type="EMBL" id="MKHE01000029">
    <property type="protein sequence ID" value="OWK01185.1"/>
    <property type="molecule type" value="Genomic_DNA"/>
</dbReference>
<sequence>VLAYTLSCVCTSAFSAGIIEAVEAEDIMNKLRLTGCILGVGLVLSLMSHSGQTESRVHVAASLRKLSAYLDDSGSQSRTFQEVLAYTLSCVCTSAFSAGIIEAVEAEDIMNKLRLLVNNNQQVGISGRFPLMSLTDVLSVAVRHREKDTLAWMTLQSLYQARIVSHANTGSGLLAADIRSRSGCMGRPRCPSPPRPQCQLVAMASGTWPSWASIKLAWQESITQGHSAGGSHSPSQWHASSAAERAVEGTDPE</sequence>
<dbReference type="Pfam" id="PF11229">
    <property type="entry name" value="Focadhesin"/>
    <property type="match status" value="1"/>
</dbReference>
<feature type="domain" description="Focadhesin C-terminal" evidence="2">
    <location>
        <begin position="81"/>
        <end position="170"/>
    </location>
</feature>
<accession>A0A212C5C9</accession>